<dbReference type="GO" id="GO:0004672">
    <property type="term" value="F:protein kinase activity"/>
    <property type="evidence" value="ECO:0007669"/>
    <property type="project" value="InterPro"/>
</dbReference>
<dbReference type="EMBL" id="HG996475">
    <property type="protein sequence ID" value="CAG1864909.1"/>
    <property type="molecule type" value="Genomic_DNA"/>
</dbReference>
<feature type="region of interest" description="Disordered" evidence="7">
    <location>
        <begin position="836"/>
        <end position="861"/>
    </location>
</feature>
<dbReference type="SUPFAM" id="SSF50985">
    <property type="entry name" value="RCC1/BLIP-II"/>
    <property type="match status" value="1"/>
</dbReference>
<dbReference type="InParanoid" id="A0A804L920"/>
<keyword evidence="3 6" id="KW-0547">Nucleotide-binding</keyword>
<evidence type="ECO:0000259" key="9">
    <source>
        <dbReference type="PROSITE" id="PS50011"/>
    </source>
</evidence>
<evidence type="ECO:0000256" key="4">
    <source>
        <dbReference type="ARBA" id="ARBA00022777"/>
    </source>
</evidence>
<evidence type="ECO:0000313" key="11">
    <source>
        <dbReference type="EnsemblPlants" id="Ma11_p17900.1"/>
    </source>
</evidence>
<dbReference type="FunCoup" id="A0A804L920">
    <property type="interactions" value="2991"/>
</dbReference>
<dbReference type="EnsemblPlants" id="Ma11_t17900.1">
    <property type="protein sequence ID" value="Ma11_p17900.1"/>
    <property type="gene ID" value="Ma11_g17900"/>
</dbReference>
<sequence>MKWSLVSAGFEAVTAASARPFPSLPPNLTQHTTKGRFFGDYCYNYYSPTLCASPGYDDILHHHIPMPPSNPTKSLPLFLLLLVFHLLLCVSTPPSVVASSPPFSTLAVSHSSKVTLVCALVPSAVAYKYDICCTSASNRSQSRLYESPETPYAAVAAGNGFLCGLTVPADGSNATMRWWAFHENETYEKRVYWGTPLTALASGDNHVCGLIGGAHRPRCWRWEEIQVPAGMNFSEIAVGRDFVCGRLGCGAIRCFGNDTVVVRKVPVGNFSMVAAGSRHACGVSDDGRLTCWGTGAPEVPSDPLDIVSMALGESKTCVLRSNGTVRCWGEGSRPPDFLAGEQFIGIQARGDTICGILMFNFSVVCWGNEEFRRNHTMYGVVLPGTCTPTSSCTCGFLAGSGNMCPSEEGICQSCKFQLSSNSSTSPQQASRRSKKRILLVAVLGSVGFGLALLALLSFLVSLALKKQSNGWLYDTVQLGRWRRTAAATLSSQMETFLDGQVGGGTVEEFSLQFLAKITNNFSEAHKIGSGSFGAVYRATLPGGRDVAIKRADVPAAAAPSTSRRHEQLRLRDEHQRERAFYSELALLSRVNHKNLLRLLGFCRERGERVLVYEYMTNGTLHDNLHRRPMTPPSPLSSWTARLRLALDAARGIEYLHAYAVPAIIHRDIKSSNILLDAEWTAKVADFGLSLTSPDDEGSVAAGTLGYMDPEYYRLRRLTEKSDVYSFGVVLLELVTGCKAIHRSQLVAGSEEEGEEAEGSATPRNVVEMSVPYIEADDIARVMDRRVAQASAEEVEAVAYVGYVAAECVRAEGQERPTMGEVVGALERAVAACGGAYGPDRVDSRSEPTGGRRALSRAPSFL</sequence>
<keyword evidence="5 6" id="KW-0067">ATP-binding</keyword>
<keyword evidence="2" id="KW-0808">Transferase</keyword>
<feature type="transmembrane region" description="Helical" evidence="8">
    <location>
        <begin position="437"/>
        <end position="464"/>
    </location>
</feature>
<evidence type="ECO:0000256" key="1">
    <source>
        <dbReference type="ARBA" id="ARBA00022527"/>
    </source>
</evidence>
<name>A0A804L920_MUSAM</name>
<feature type="binding site" evidence="6">
    <location>
        <position position="549"/>
    </location>
    <ligand>
        <name>ATP</name>
        <dbReference type="ChEBI" id="CHEBI:30616"/>
    </ligand>
</feature>
<feature type="domain" description="Protein kinase" evidence="9">
    <location>
        <begin position="521"/>
        <end position="829"/>
    </location>
</feature>
<dbReference type="InterPro" id="IPR009091">
    <property type="entry name" value="RCC1/BLIP-II"/>
</dbReference>
<dbReference type="PROSITE" id="PS00108">
    <property type="entry name" value="PROTEIN_KINASE_ST"/>
    <property type="match status" value="1"/>
</dbReference>
<dbReference type="Pfam" id="PF07714">
    <property type="entry name" value="PK_Tyr_Ser-Thr"/>
    <property type="match status" value="1"/>
</dbReference>
<dbReference type="Gene3D" id="2.130.10.30">
    <property type="entry name" value="Regulator of chromosome condensation 1/beta-lactamase-inhibitor protein II"/>
    <property type="match status" value="1"/>
</dbReference>
<evidence type="ECO:0000256" key="3">
    <source>
        <dbReference type="ARBA" id="ARBA00022741"/>
    </source>
</evidence>
<reference evidence="10" key="1">
    <citation type="submission" date="2021-03" db="EMBL/GenBank/DDBJ databases">
        <authorList>
            <consortium name="Genoscope - CEA"/>
            <person name="William W."/>
        </authorList>
    </citation>
    <scope>NUCLEOTIDE SEQUENCE</scope>
    <source>
        <strain evidence="10">Doubled-haploid Pahang</strain>
    </source>
</reference>
<dbReference type="Proteomes" id="UP000012960">
    <property type="component" value="Unplaced"/>
</dbReference>
<keyword evidence="1" id="KW-0723">Serine/threonine-protein kinase</keyword>
<dbReference type="Pfam" id="PF13540">
    <property type="entry name" value="RCC1_2"/>
    <property type="match status" value="2"/>
</dbReference>
<gene>
    <name evidence="10" type="ORF">GSMUA_07190.1</name>
</gene>
<evidence type="ECO:0000313" key="10">
    <source>
        <dbReference type="EMBL" id="CAG1864909.1"/>
    </source>
</evidence>
<dbReference type="InterPro" id="IPR011009">
    <property type="entry name" value="Kinase-like_dom_sf"/>
</dbReference>
<keyword evidence="12" id="KW-1185">Reference proteome</keyword>
<dbReference type="PANTHER" id="PTHR46146">
    <property type="entry name" value="SERINE/THREONINE-PROTEIN KINASE-LIKE PROTEIN CCR4"/>
    <property type="match status" value="1"/>
</dbReference>
<dbReference type="OrthoDB" id="61110at2759"/>
<keyword evidence="4" id="KW-0418">Kinase</keyword>
<organism evidence="11 12">
    <name type="scientific">Musa acuminata subsp. malaccensis</name>
    <name type="common">Wild banana</name>
    <name type="synonym">Musa malaccensis</name>
    <dbReference type="NCBI Taxonomy" id="214687"/>
    <lineage>
        <taxon>Eukaryota</taxon>
        <taxon>Viridiplantae</taxon>
        <taxon>Streptophyta</taxon>
        <taxon>Embryophyta</taxon>
        <taxon>Tracheophyta</taxon>
        <taxon>Spermatophyta</taxon>
        <taxon>Magnoliopsida</taxon>
        <taxon>Liliopsida</taxon>
        <taxon>Zingiberales</taxon>
        <taxon>Musaceae</taxon>
        <taxon>Musa</taxon>
    </lineage>
</organism>
<dbReference type="PANTHER" id="PTHR46146:SF4">
    <property type="entry name" value="SERINE_THREONINE-PROTEIN KINASE-LIKE PROTEIN CCR4"/>
    <property type="match status" value="1"/>
</dbReference>
<dbReference type="CDD" id="cd14066">
    <property type="entry name" value="STKc_IRAK"/>
    <property type="match status" value="1"/>
</dbReference>
<dbReference type="GO" id="GO:0005524">
    <property type="term" value="F:ATP binding"/>
    <property type="evidence" value="ECO:0007669"/>
    <property type="project" value="UniProtKB-UniRule"/>
</dbReference>
<keyword evidence="8" id="KW-1133">Transmembrane helix</keyword>
<dbReference type="OMA" id="WAFHENE"/>
<proteinExistence type="predicted"/>
<dbReference type="PROSITE" id="PS00107">
    <property type="entry name" value="PROTEIN_KINASE_ATP"/>
    <property type="match status" value="1"/>
</dbReference>
<dbReference type="InterPro" id="IPR008271">
    <property type="entry name" value="Ser/Thr_kinase_AS"/>
</dbReference>
<dbReference type="AlphaFoldDB" id="A0A804L920"/>
<dbReference type="PROSITE" id="PS50011">
    <property type="entry name" value="PROTEIN_KINASE_DOM"/>
    <property type="match status" value="1"/>
</dbReference>
<evidence type="ECO:0000256" key="2">
    <source>
        <dbReference type="ARBA" id="ARBA00022679"/>
    </source>
</evidence>
<dbReference type="InterPro" id="IPR000719">
    <property type="entry name" value="Prot_kinase_dom"/>
</dbReference>
<dbReference type="SUPFAM" id="SSF56112">
    <property type="entry name" value="Protein kinase-like (PK-like)"/>
    <property type="match status" value="1"/>
</dbReference>
<dbReference type="InterPro" id="IPR001245">
    <property type="entry name" value="Ser-Thr/Tyr_kinase_cat_dom"/>
</dbReference>
<evidence type="ECO:0000256" key="8">
    <source>
        <dbReference type="SAM" id="Phobius"/>
    </source>
</evidence>
<evidence type="ECO:0000256" key="7">
    <source>
        <dbReference type="SAM" id="MobiDB-lite"/>
    </source>
</evidence>
<protein>
    <submittedName>
        <fullName evidence="10">(wild Malaysian banana) hypothetical protein</fullName>
    </submittedName>
</protein>
<keyword evidence="8" id="KW-0472">Membrane</keyword>
<evidence type="ECO:0000313" key="12">
    <source>
        <dbReference type="Proteomes" id="UP000012960"/>
    </source>
</evidence>
<reference evidence="11" key="2">
    <citation type="submission" date="2021-05" db="UniProtKB">
        <authorList>
            <consortium name="EnsemblPlants"/>
        </authorList>
    </citation>
    <scope>IDENTIFICATION</scope>
    <source>
        <strain evidence="11">subsp. malaccensis</strain>
    </source>
</reference>
<dbReference type="Gene3D" id="3.30.200.20">
    <property type="entry name" value="Phosphorylase Kinase, domain 1"/>
    <property type="match status" value="1"/>
</dbReference>
<dbReference type="SMART" id="SM00220">
    <property type="entry name" value="S_TKc"/>
    <property type="match status" value="1"/>
</dbReference>
<evidence type="ECO:0000256" key="5">
    <source>
        <dbReference type="ARBA" id="ARBA00022840"/>
    </source>
</evidence>
<accession>A0A804L920</accession>
<dbReference type="Gene3D" id="1.10.510.10">
    <property type="entry name" value="Transferase(Phosphotransferase) domain 1"/>
    <property type="match status" value="1"/>
</dbReference>
<keyword evidence="8" id="KW-0812">Transmembrane</keyword>
<dbReference type="InterPro" id="IPR017441">
    <property type="entry name" value="Protein_kinase_ATP_BS"/>
</dbReference>
<evidence type="ECO:0000256" key="6">
    <source>
        <dbReference type="PROSITE-ProRule" id="PRU10141"/>
    </source>
</evidence>
<dbReference type="Gramene" id="Ma11_t17900.1">
    <property type="protein sequence ID" value="Ma11_p17900.1"/>
    <property type="gene ID" value="Ma11_g17900"/>
</dbReference>